<keyword evidence="2" id="KW-1185">Reference proteome</keyword>
<comment type="caution">
    <text evidence="1">The sequence shown here is derived from an EMBL/GenBank/DDBJ whole genome shotgun (WGS) entry which is preliminary data.</text>
</comment>
<reference evidence="1" key="1">
    <citation type="journal article" date="2023" name="Plant J.">
        <title>Genome sequences and population genomics provide insights into the demographic history, inbreeding, and mutation load of two 'living fossil' tree species of Dipteronia.</title>
        <authorList>
            <person name="Feng Y."/>
            <person name="Comes H.P."/>
            <person name="Chen J."/>
            <person name="Zhu S."/>
            <person name="Lu R."/>
            <person name="Zhang X."/>
            <person name="Li P."/>
            <person name="Qiu J."/>
            <person name="Olsen K.M."/>
            <person name="Qiu Y."/>
        </authorList>
    </citation>
    <scope>NUCLEOTIDE SEQUENCE</scope>
    <source>
        <strain evidence="1">NBL</strain>
    </source>
</reference>
<sequence>MWVDRLPSDERIINITISNYENFNIKLTVNMLHNKVIDLKRKIVRIFAFPAEHSDLWHMNKKMEDYKMLYQYYLNEGCEVKMTRVGYDS</sequence>
<dbReference type="AlphaFoldDB" id="A0AAD9ZLR2"/>
<dbReference type="EMBL" id="JANJYJ010000010">
    <property type="protein sequence ID" value="KAK3184346.1"/>
    <property type="molecule type" value="Genomic_DNA"/>
</dbReference>
<dbReference type="Proteomes" id="UP001281410">
    <property type="component" value="Unassembled WGS sequence"/>
</dbReference>
<name>A0AAD9ZLR2_9ROSI</name>
<evidence type="ECO:0000313" key="2">
    <source>
        <dbReference type="Proteomes" id="UP001281410"/>
    </source>
</evidence>
<evidence type="ECO:0000313" key="1">
    <source>
        <dbReference type="EMBL" id="KAK3184346.1"/>
    </source>
</evidence>
<gene>
    <name evidence="1" type="ORF">Dsin_031632</name>
</gene>
<dbReference type="Pfam" id="PF12264">
    <property type="entry name" value="Waikav_capsid_1"/>
    <property type="match status" value="1"/>
</dbReference>
<dbReference type="InterPro" id="IPR024379">
    <property type="entry name" value="Waikavirus_capsid-1"/>
</dbReference>
<organism evidence="1 2">
    <name type="scientific">Dipteronia sinensis</name>
    <dbReference type="NCBI Taxonomy" id="43782"/>
    <lineage>
        <taxon>Eukaryota</taxon>
        <taxon>Viridiplantae</taxon>
        <taxon>Streptophyta</taxon>
        <taxon>Embryophyta</taxon>
        <taxon>Tracheophyta</taxon>
        <taxon>Spermatophyta</taxon>
        <taxon>Magnoliopsida</taxon>
        <taxon>eudicotyledons</taxon>
        <taxon>Gunneridae</taxon>
        <taxon>Pentapetalae</taxon>
        <taxon>rosids</taxon>
        <taxon>malvids</taxon>
        <taxon>Sapindales</taxon>
        <taxon>Sapindaceae</taxon>
        <taxon>Hippocastanoideae</taxon>
        <taxon>Acereae</taxon>
        <taxon>Dipteronia</taxon>
    </lineage>
</organism>
<dbReference type="SUPFAM" id="SSF54236">
    <property type="entry name" value="Ubiquitin-like"/>
    <property type="match status" value="1"/>
</dbReference>
<protein>
    <recommendedName>
        <fullName evidence="3">Ubiquitin-like domain-containing protein</fullName>
    </recommendedName>
</protein>
<dbReference type="Gene3D" id="3.10.20.90">
    <property type="entry name" value="Phosphatidylinositol 3-kinase Catalytic Subunit, Chain A, domain 1"/>
    <property type="match status" value="1"/>
</dbReference>
<evidence type="ECO:0008006" key="3">
    <source>
        <dbReference type="Google" id="ProtNLM"/>
    </source>
</evidence>
<dbReference type="InterPro" id="IPR029071">
    <property type="entry name" value="Ubiquitin-like_domsf"/>
</dbReference>
<accession>A0AAD9ZLR2</accession>
<dbReference type="CDD" id="cd17039">
    <property type="entry name" value="Ubl_ubiquitin_like"/>
    <property type="match status" value="1"/>
</dbReference>
<proteinExistence type="predicted"/>